<feature type="domain" description="SHSP" evidence="4">
    <location>
        <begin position="63"/>
        <end position="175"/>
    </location>
</feature>
<dbReference type="Pfam" id="PF00011">
    <property type="entry name" value="HSP20"/>
    <property type="match status" value="1"/>
</dbReference>
<dbReference type="Proteomes" id="UP000176705">
    <property type="component" value="Unassembled WGS sequence"/>
</dbReference>
<evidence type="ECO:0000256" key="1">
    <source>
        <dbReference type="PROSITE-ProRule" id="PRU00285"/>
    </source>
</evidence>
<accession>A0A1G2LC92</accession>
<dbReference type="InterPro" id="IPR002068">
    <property type="entry name" value="A-crystallin/Hsp20_dom"/>
</dbReference>
<comment type="similarity">
    <text evidence="1 2">Belongs to the small heat shock protein (HSP20) family.</text>
</comment>
<protein>
    <recommendedName>
        <fullName evidence="4">SHSP domain-containing protein</fullName>
    </recommendedName>
</protein>
<dbReference type="InterPro" id="IPR008978">
    <property type="entry name" value="HSP20-like_chaperone"/>
</dbReference>
<reference evidence="5 6" key="1">
    <citation type="journal article" date="2016" name="Nat. Commun.">
        <title>Thousands of microbial genomes shed light on interconnected biogeochemical processes in an aquifer system.</title>
        <authorList>
            <person name="Anantharaman K."/>
            <person name="Brown C.T."/>
            <person name="Hug L.A."/>
            <person name="Sharon I."/>
            <person name="Castelle C.J."/>
            <person name="Probst A.J."/>
            <person name="Thomas B.C."/>
            <person name="Singh A."/>
            <person name="Wilkins M.J."/>
            <person name="Karaoz U."/>
            <person name="Brodie E.L."/>
            <person name="Williams K.H."/>
            <person name="Hubbard S.S."/>
            <person name="Banfield J.F."/>
        </authorList>
    </citation>
    <scope>NUCLEOTIDE SEQUENCE [LARGE SCALE GENOMIC DNA]</scope>
</reference>
<evidence type="ECO:0000313" key="5">
    <source>
        <dbReference type="EMBL" id="OHA08429.1"/>
    </source>
</evidence>
<dbReference type="AlphaFoldDB" id="A0A1G2LC92"/>
<feature type="region of interest" description="Disordered" evidence="3">
    <location>
        <begin position="24"/>
        <end position="49"/>
    </location>
</feature>
<comment type="caution">
    <text evidence="5">The sequence shown here is derived from an EMBL/GenBank/DDBJ whole genome shotgun (WGS) entry which is preliminary data.</text>
</comment>
<dbReference type="CDD" id="cd06464">
    <property type="entry name" value="ACD_sHsps-like"/>
    <property type="match status" value="1"/>
</dbReference>
<dbReference type="Gene3D" id="2.60.40.790">
    <property type="match status" value="1"/>
</dbReference>
<proteinExistence type="inferred from homology"/>
<sequence length="175" mass="19460">MTRKRTFFERLTGAIRLDDEVDDLDLELDPPPHHGRHPAPPAPLHGHKHHAATEIDPYALPVTSDEEGELAVDVIETPDSVVVRAMIAGVRPANLEVQLSRESVTVIGSREEESFSSSDEAICRELYWGSFSRTVPLPAEVDIEQAVAKEKHGLLTLVLPKVDRHRKTKLSVKPE</sequence>
<dbReference type="SUPFAM" id="SSF49764">
    <property type="entry name" value="HSP20-like chaperones"/>
    <property type="match status" value="1"/>
</dbReference>
<organism evidence="5 6">
    <name type="scientific">Candidatus Sungbacteria bacterium RIFCSPLOWO2_01_FULL_59_16</name>
    <dbReference type="NCBI Taxonomy" id="1802280"/>
    <lineage>
        <taxon>Bacteria</taxon>
        <taxon>Candidatus Sungiibacteriota</taxon>
    </lineage>
</organism>
<evidence type="ECO:0000256" key="3">
    <source>
        <dbReference type="SAM" id="MobiDB-lite"/>
    </source>
</evidence>
<evidence type="ECO:0000256" key="2">
    <source>
        <dbReference type="RuleBase" id="RU003616"/>
    </source>
</evidence>
<dbReference type="STRING" id="1802280.A3B37_00020"/>
<dbReference type="EMBL" id="MHQS01000016">
    <property type="protein sequence ID" value="OHA08429.1"/>
    <property type="molecule type" value="Genomic_DNA"/>
</dbReference>
<gene>
    <name evidence="5" type="ORF">A3B37_00020</name>
</gene>
<evidence type="ECO:0000259" key="4">
    <source>
        <dbReference type="PROSITE" id="PS01031"/>
    </source>
</evidence>
<dbReference type="PROSITE" id="PS01031">
    <property type="entry name" value="SHSP"/>
    <property type="match status" value="1"/>
</dbReference>
<name>A0A1G2LC92_9BACT</name>
<dbReference type="PANTHER" id="PTHR11527">
    <property type="entry name" value="HEAT-SHOCK PROTEIN 20 FAMILY MEMBER"/>
    <property type="match status" value="1"/>
</dbReference>
<evidence type="ECO:0000313" key="6">
    <source>
        <dbReference type="Proteomes" id="UP000176705"/>
    </source>
</evidence>
<dbReference type="InterPro" id="IPR031107">
    <property type="entry name" value="Small_HSP"/>
</dbReference>